<dbReference type="Proteomes" id="UP000242224">
    <property type="component" value="Unassembled WGS sequence"/>
</dbReference>
<feature type="transmembrane region" description="Helical" evidence="8">
    <location>
        <begin position="284"/>
        <end position="305"/>
    </location>
</feature>
<feature type="transmembrane region" description="Helical" evidence="8">
    <location>
        <begin position="6"/>
        <end position="24"/>
    </location>
</feature>
<feature type="transmembrane region" description="Helical" evidence="8">
    <location>
        <begin position="312"/>
        <end position="332"/>
    </location>
</feature>
<reference evidence="10 11" key="1">
    <citation type="submission" date="2016-11" db="EMBL/GenBank/DDBJ databases">
        <title>A multilocus sequence analysis scheme for characterization of bacteria in the genus Thioclava.</title>
        <authorList>
            <person name="Liu Y."/>
            <person name="Shao Z."/>
        </authorList>
    </citation>
    <scope>NUCLEOTIDE SEQUENCE [LARGE SCALE GENOMIC DNA]</scope>
    <source>
        <strain evidence="10 11">11.10-0-13</strain>
    </source>
</reference>
<comment type="subcellular location">
    <subcellularLocation>
        <location evidence="2">Endomembrane system</location>
        <topology evidence="2">Multi-pass membrane protein</topology>
    </subcellularLocation>
    <subcellularLocation>
        <location evidence="7">Membrane</location>
        <topology evidence="7">Multi-pass membrane protein</topology>
    </subcellularLocation>
</comment>
<comment type="function">
    <text evidence="1">NDH-1 shuttles electrons from NADH, via FMN and iron-sulfur (Fe-S) centers, to quinones in the respiratory chain. The immediate electron acceptor for the enzyme in this species is believed to be ubiquinone. Couples the redox reaction to proton translocation (for every two electrons transferred, four hydrogen ions are translocated across the cytoplasmic membrane), and thus conserves the redox energy in a proton gradient.</text>
</comment>
<feature type="domain" description="NADH:quinone oxidoreductase/Mrp antiporter transmembrane" evidence="9">
    <location>
        <begin position="132"/>
        <end position="428"/>
    </location>
</feature>
<evidence type="ECO:0000256" key="3">
    <source>
        <dbReference type="ARBA" id="ARBA00009025"/>
    </source>
</evidence>
<dbReference type="EMBL" id="MPZS01000003">
    <property type="protein sequence ID" value="OOY11061.1"/>
    <property type="molecule type" value="Genomic_DNA"/>
</dbReference>
<dbReference type="RefSeq" id="WP_078574914.1">
    <property type="nucleotide sequence ID" value="NZ_JACIZB010000025.1"/>
</dbReference>
<proteinExistence type="inferred from homology"/>
<dbReference type="InterPro" id="IPR010227">
    <property type="entry name" value="NADH_Q_OxRdtase_chainM/4"/>
</dbReference>
<dbReference type="PANTHER" id="PTHR43507">
    <property type="entry name" value="NADH-UBIQUINONE OXIDOREDUCTASE CHAIN 4"/>
    <property type="match status" value="1"/>
</dbReference>
<keyword evidence="11" id="KW-1185">Reference proteome</keyword>
<accession>A0ABX3MHM0</accession>
<gene>
    <name evidence="10" type="ORF">BMG00_15060</name>
</gene>
<feature type="transmembrane region" description="Helical" evidence="8">
    <location>
        <begin position="76"/>
        <end position="101"/>
    </location>
</feature>
<dbReference type="Pfam" id="PF00361">
    <property type="entry name" value="Proton_antipo_M"/>
    <property type="match status" value="1"/>
</dbReference>
<dbReference type="NCBIfam" id="TIGR01972">
    <property type="entry name" value="NDH_I_M"/>
    <property type="match status" value="1"/>
</dbReference>
<sequence>MQHLLSIVIFTPAFAALILALVLRGGTEAADRNAKWVALTATSVTFLISLFLLAGFDPSNTGFQFMEKYDWIMGFQYRVGVDGLSILFVMLTTFMMPLVIIGSWNVTDRVKDYMIAFLVLETLMVGTFVTLDLVLFYLFFEAGLIPMFLIIGIWGGKQRVYAAFKFFLYTFFGSVFMLVSIIYIYFHTGTTDMPGLLIYEFPYTPVHILGITVPGGVQTLLWLGFFISFAIKMPLWPVHTWLPAAHVQAPTAGSVVLAAILLKLADYGFLRFSLPMFPVGNMVVGPWAMWLAVIAIVWTSLVALVQTDIKRVIAYSSVAHMAVVLLGIFSGTQQGIEGGIFMVIAHGFTSGALFLVVGVVYDRMHTREIAAYGGLVKRMPAYATIFMFFTMANVGLPGTANFVGEFLILAGVFQVNTWVAVFATTGVILSAAYALWLYRRVVFGDLIKESLRSITDLTTREKWIFAPLVAMTLILGVYPDLVTNIIGPSVTQLVQNYHDALPDKLLSDLVEH</sequence>
<evidence type="ECO:0000256" key="8">
    <source>
        <dbReference type="SAM" id="Phobius"/>
    </source>
</evidence>
<comment type="caution">
    <text evidence="10">The sequence shown here is derived from an EMBL/GenBank/DDBJ whole genome shotgun (WGS) entry which is preliminary data.</text>
</comment>
<evidence type="ECO:0000256" key="5">
    <source>
        <dbReference type="ARBA" id="ARBA00022989"/>
    </source>
</evidence>
<feature type="transmembrane region" description="Helical" evidence="8">
    <location>
        <begin position="381"/>
        <end position="403"/>
    </location>
</feature>
<name>A0ABX3MHM0_9RHOB</name>
<evidence type="ECO:0000256" key="7">
    <source>
        <dbReference type="RuleBase" id="RU000320"/>
    </source>
</evidence>
<dbReference type="PANTHER" id="PTHR43507:SF1">
    <property type="entry name" value="NADH-UBIQUINONE OXIDOREDUCTASE CHAIN 4"/>
    <property type="match status" value="1"/>
</dbReference>
<evidence type="ECO:0000313" key="11">
    <source>
        <dbReference type="Proteomes" id="UP000242224"/>
    </source>
</evidence>
<keyword evidence="5 8" id="KW-1133">Transmembrane helix</keyword>
<evidence type="ECO:0000313" key="10">
    <source>
        <dbReference type="EMBL" id="OOY11061.1"/>
    </source>
</evidence>
<evidence type="ECO:0000259" key="9">
    <source>
        <dbReference type="Pfam" id="PF00361"/>
    </source>
</evidence>
<evidence type="ECO:0000256" key="1">
    <source>
        <dbReference type="ARBA" id="ARBA00002378"/>
    </source>
</evidence>
<feature type="transmembrane region" description="Helical" evidence="8">
    <location>
        <begin position="166"/>
        <end position="186"/>
    </location>
</feature>
<evidence type="ECO:0000256" key="2">
    <source>
        <dbReference type="ARBA" id="ARBA00004127"/>
    </source>
</evidence>
<dbReference type="InterPro" id="IPR001750">
    <property type="entry name" value="ND/Mrp_TM"/>
</dbReference>
<keyword evidence="6 8" id="KW-0472">Membrane</keyword>
<evidence type="ECO:0000256" key="4">
    <source>
        <dbReference type="ARBA" id="ARBA00022692"/>
    </source>
</evidence>
<feature type="transmembrane region" description="Helical" evidence="8">
    <location>
        <begin position="241"/>
        <end position="264"/>
    </location>
</feature>
<evidence type="ECO:0000256" key="6">
    <source>
        <dbReference type="ARBA" id="ARBA00023136"/>
    </source>
</evidence>
<feature type="transmembrane region" description="Helical" evidence="8">
    <location>
        <begin position="113"/>
        <end position="129"/>
    </location>
</feature>
<feature type="transmembrane region" description="Helical" evidence="8">
    <location>
        <begin position="338"/>
        <end position="361"/>
    </location>
</feature>
<comment type="similarity">
    <text evidence="3">Belongs to the complex I subunit 4 family.</text>
</comment>
<organism evidence="10 11">
    <name type="scientific">Thioclava marina</name>
    <dbReference type="NCBI Taxonomy" id="1915077"/>
    <lineage>
        <taxon>Bacteria</taxon>
        <taxon>Pseudomonadati</taxon>
        <taxon>Pseudomonadota</taxon>
        <taxon>Alphaproteobacteria</taxon>
        <taxon>Rhodobacterales</taxon>
        <taxon>Paracoccaceae</taxon>
        <taxon>Thioclava</taxon>
    </lineage>
</organism>
<protein>
    <submittedName>
        <fullName evidence="10">NADH-quinone oxidoreductase subunit M</fullName>
    </submittedName>
</protein>
<dbReference type="PRINTS" id="PR01437">
    <property type="entry name" value="NUOXDRDTASE4"/>
</dbReference>
<dbReference type="NCBIfam" id="NF004499">
    <property type="entry name" value="PRK05846.1-3"/>
    <property type="match status" value="1"/>
</dbReference>
<keyword evidence="4 7" id="KW-0812">Transmembrane</keyword>
<feature type="transmembrane region" description="Helical" evidence="8">
    <location>
        <begin position="415"/>
        <end position="438"/>
    </location>
</feature>
<dbReference type="InterPro" id="IPR003918">
    <property type="entry name" value="NADH_UbQ_OxRdtase"/>
</dbReference>
<feature type="transmembrane region" description="Helical" evidence="8">
    <location>
        <begin position="206"/>
        <end position="229"/>
    </location>
</feature>
<feature type="transmembrane region" description="Helical" evidence="8">
    <location>
        <begin position="36"/>
        <end position="56"/>
    </location>
</feature>
<feature type="transmembrane region" description="Helical" evidence="8">
    <location>
        <begin position="135"/>
        <end position="154"/>
    </location>
</feature>